<feature type="region of interest" description="Disordered" evidence="2">
    <location>
        <begin position="453"/>
        <end position="498"/>
    </location>
</feature>
<dbReference type="GO" id="GO:0005737">
    <property type="term" value="C:cytoplasm"/>
    <property type="evidence" value="ECO:0007669"/>
    <property type="project" value="TreeGrafter"/>
</dbReference>
<dbReference type="PROSITE" id="PS50011">
    <property type="entry name" value="PROTEIN_KINASE_DOM"/>
    <property type="match status" value="1"/>
</dbReference>
<evidence type="ECO:0000259" key="4">
    <source>
        <dbReference type="PROSITE" id="PS50011"/>
    </source>
</evidence>
<feature type="domain" description="Protein kinase" evidence="4">
    <location>
        <begin position="76"/>
        <end position="409"/>
    </location>
</feature>
<dbReference type="Gene3D" id="2.130.10.30">
    <property type="entry name" value="Regulator of chromosome condensation 1/beta-lactamase-inhibitor protein II"/>
    <property type="match status" value="2"/>
</dbReference>
<feature type="compositionally biased region" description="Polar residues" evidence="2">
    <location>
        <begin position="468"/>
        <end position="484"/>
    </location>
</feature>
<keyword evidence="3" id="KW-0472">Membrane</keyword>
<dbReference type="PROSITE" id="PS00107">
    <property type="entry name" value="PROTEIN_KINASE_ATP"/>
    <property type="match status" value="1"/>
</dbReference>
<dbReference type="InterPro" id="IPR053235">
    <property type="entry name" value="Ser_Thr_kinase"/>
</dbReference>
<accession>A0A9D2TY96</accession>
<reference evidence="5" key="1">
    <citation type="journal article" date="2021" name="PeerJ">
        <title>Extensive microbial diversity within the chicken gut microbiome revealed by metagenomics and culture.</title>
        <authorList>
            <person name="Gilroy R."/>
            <person name="Ravi A."/>
            <person name="Getino M."/>
            <person name="Pursley I."/>
            <person name="Horton D.L."/>
            <person name="Alikhan N.F."/>
            <person name="Baker D."/>
            <person name="Gharbi K."/>
            <person name="Hall N."/>
            <person name="Watson M."/>
            <person name="Adriaenssens E.M."/>
            <person name="Foster-Nyarko E."/>
            <person name="Jarju S."/>
            <person name="Secka A."/>
            <person name="Antonio M."/>
            <person name="Oren A."/>
            <person name="Chaudhuri R.R."/>
            <person name="La Ragione R."/>
            <person name="Hildebrand F."/>
            <person name="Pallen M.J."/>
        </authorList>
    </citation>
    <scope>NUCLEOTIDE SEQUENCE</scope>
    <source>
        <strain evidence="5">ChiHjej8B7-25341</strain>
    </source>
</reference>
<comment type="caution">
    <text evidence="5">The sequence shown here is derived from an EMBL/GenBank/DDBJ whole genome shotgun (WGS) entry which is preliminary data.</text>
</comment>
<dbReference type="GO" id="GO:0005524">
    <property type="term" value="F:ATP binding"/>
    <property type="evidence" value="ECO:0007669"/>
    <property type="project" value="UniProtKB-UniRule"/>
</dbReference>
<keyword evidence="1" id="KW-0547">Nucleotide-binding</keyword>
<dbReference type="Gene3D" id="3.30.200.20">
    <property type="entry name" value="Phosphorylase Kinase, domain 1"/>
    <property type="match status" value="1"/>
</dbReference>
<dbReference type="InterPro" id="IPR011009">
    <property type="entry name" value="Kinase-like_dom_sf"/>
</dbReference>
<keyword evidence="5" id="KW-0418">Kinase</keyword>
<feature type="compositionally biased region" description="Low complexity" evidence="2">
    <location>
        <begin position="135"/>
        <end position="154"/>
    </location>
</feature>
<dbReference type="EMBL" id="DWUW01000074">
    <property type="protein sequence ID" value="HJD30820.1"/>
    <property type="molecule type" value="Genomic_DNA"/>
</dbReference>
<dbReference type="SUPFAM" id="SSF56112">
    <property type="entry name" value="Protein kinase-like (PK-like)"/>
    <property type="match status" value="1"/>
</dbReference>
<dbReference type="Gene3D" id="1.10.510.10">
    <property type="entry name" value="Transferase(Phosphotransferase) domain 1"/>
    <property type="match status" value="1"/>
</dbReference>
<dbReference type="Pfam" id="PF13540">
    <property type="entry name" value="RCC1_2"/>
    <property type="match status" value="1"/>
</dbReference>
<protein>
    <submittedName>
        <fullName evidence="5">Protein kinase</fullName>
    </submittedName>
</protein>
<keyword evidence="3" id="KW-1133">Transmembrane helix</keyword>
<dbReference type="GO" id="GO:0004674">
    <property type="term" value="F:protein serine/threonine kinase activity"/>
    <property type="evidence" value="ECO:0007669"/>
    <property type="project" value="TreeGrafter"/>
</dbReference>
<evidence type="ECO:0000313" key="5">
    <source>
        <dbReference type="EMBL" id="HJD30820.1"/>
    </source>
</evidence>
<dbReference type="InterPro" id="IPR008266">
    <property type="entry name" value="Tyr_kinase_AS"/>
</dbReference>
<reference evidence="5" key="2">
    <citation type="submission" date="2021-04" db="EMBL/GenBank/DDBJ databases">
        <authorList>
            <person name="Gilroy R."/>
        </authorList>
    </citation>
    <scope>NUCLEOTIDE SEQUENCE</scope>
    <source>
        <strain evidence="5">ChiHjej8B7-25341</strain>
    </source>
</reference>
<feature type="compositionally biased region" description="Gly residues" evidence="2">
    <location>
        <begin position="125"/>
        <end position="134"/>
    </location>
</feature>
<feature type="region of interest" description="Disordered" evidence="2">
    <location>
        <begin position="18"/>
        <end position="42"/>
    </location>
</feature>
<name>A0A9D2TY96_9FIRM</name>
<keyword evidence="1" id="KW-0067">ATP-binding</keyword>
<dbReference type="Proteomes" id="UP000823851">
    <property type="component" value="Unassembled WGS sequence"/>
</dbReference>
<dbReference type="InterPro" id="IPR017441">
    <property type="entry name" value="Protein_kinase_ATP_BS"/>
</dbReference>
<proteinExistence type="predicted"/>
<evidence type="ECO:0000256" key="3">
    <source>
        <dbReference type="SAM" id="Phobius"/>
    </source>
</evidence>
<dbReference type="InterPro" id="IPR000719">
    <property type="entry name" value="Prot_kinase_dom"/>
</dbReference>
<keyword evidence="5" id="KW-0808">Transferase</keyword>
<dbReference type="InterPro" id="IPR009091">
    <property type="entry name" value="RCC1/BLIP-II"/>
</dbReference>
<dbReference type="CDD" id="cd14014">
    <property type="entry name" value="STKc_PknB_like"/>
    <property type="match status" value="1"/>
</dbReference>
<dbReference type="AlphaFoldDB" id="A0A9D2TY96"/>
<dbReference type="PROSITE" id="PS00109">
    <property type="entry name" value="PROTEIN_KINASE_TYR"/>
    <property type="match status" value="1"/>
</dbReference>
<dbReference type="SUPFAM" id="SSF50985">
    <property type="entry name" value="RCC1/BLIP-II"/>
    <property type="match status" value="2"/>
</dbReference>
<feature type="binding site" evidence="1">
    <location>
        <position position="105"/>
    </location>
    <ligand>
        <name>ATP</name>
        <dbReference type="ChEBI" id="CHEBI:30616"/>
    </ligand>
</feature>
<feature type="transmembrane region" description="Helical" evidence="3">
    <location>
        <begin position="425"/>
        <end position="448"/>
    </location>
</feature>
<dbReference type="Pfam" id="PF00069">
    <property type="entry name" value="Pkinase"/>
    <property type="match status" value="1"/>
</dbReference>
<evidence type="ECO:0000313" key="6">
    <source>
        <dbReference type="Proteomes" id="UP000823851"/>
    </source>
</evidence>
<organism evidence="5 6">
    <name type="scientific">Candidatus Eisenbergiella stercorigallinarum</name>
    <dbReference type="NCBI Taxonomy" id="2838557"/>
    <lineage>
        <taxon>Bacteria</taxon>
        <taxon>Bacillati</taxon>
        <taxon>Bacillota</taxon>
        <taxon>Clostridia</taxon>
        <taxon>Lachnospirales</taxon>
        <taxon>Lachnospiraceae</taxon>
        <taxon>Eisenbergiella</taxon>
    </lineage>
</organism>
<gene>
    <name evidence="5" type="ORF">H9912_02650</name>
</gene>
<sequence length="1086" mass="116405">MAQTGLCPGCMRELGKAAAKTEEQKSGGQKMPAPGRHGQQGQRADTARCPYCGFCPSEYQQNPRCLPPDTILAGKYLVGKVLGEGGFGITYMGYDLNMKTRVAIKEYFPVELVTRDTTRRRAGGDDGAFGGSGSGNAAPSASASGGSVPSAGGVSSSGGGSDRVISLSGEKSKTYQQGLKKYVDEARNVSQFSGIPGIVSVKDFFYENNTAYIVMEYIEGISLKEYLKQKGGKLSEEESLAILRPVLEALEKVHAAGIVHRDISPDNIMLTFAEEGEAGAGQSGISTVYRNISAVKLIDFGAARMTSKNDQKSLTIILKHGYAPEEQYRSHGEQGPWTDVYALCAVLYRMLTGKVPEPAMDRLFSDGLKPPEELGAKVSPAVSEAIMRGLAVKKEDRIQSVRELMDALYGGKRLKKSGKKLQSSMFRVFIAAGIAACAFLVVAGTVLIKQITGEGQKNRESAAEASENAGTTDNLAETSGQAKNGQEEVEPGNGEEVAADEVVVSLDETEEELGEQIVFYEPQNSISISPGTASRLTLFCKSDGTVSARGSNENGECEVEDWRNVAAVSAGNGCALGLRTDGTVLFTGDESWGFGEAAQWSQITSLCAGYDTVLGLTQEGTVVTAGNREEARLIAEETAGWENIRAIALDYGMAVGLQEDGTVLFAGEKPECGSLSGWDDVADLETNGSLLIGRCEDGTIRAVSLTVDTSEYMEKQIQELTELSDIMQIRTGSSWQAVGVREDGTVYYPSDFPEQITKTLDEWQDMQAVTNRASNYGAGEIYGLKKDGTIVWTFPGNGNAGLSDMKNLKWVQLVGWQSEDIAACTEDGRLLAYGMLNEASALWRHDMLQPGEEPAQIAGNAVVLTDGRLVLEGRTIADDVLQAAELWNGSVNFQFSCGYAVLKKDGNVDIYTEGDLRQPDLEMYRYYHDSVWGADEWTDMVQLVGWGVQTVYGLKSDGTVWRTSVTENGGGSMMLPAGQKVVQLSVGIGGDVLGIGEDGTIEILMGMSEETGMLQVESWKDITQLAMGECHTVGLRADGTVVAAGQNYAGQCDVEDWKDIVYIAAGRTCTLGITADGDLKMAGSLY</sequence>
<evidence type="ECO:0000256" key="1">
    <source>
        <dbReference type="PROSITE-ProRule" id="PRU10141"/>
    </source>
</evidence>
<dbReference type="PANTHER" id="PTHR24361">
    <property type="entry name" value="MITOGEN-ACTIVATED KINASE KINASE KINASE"/>
    <property type="match status" value="1"/>
</dbReference>
<evidence type="ECO:0000256" key="2">
    <source>
        <dbReference type="SAM" id="MobiDB-lite"/>
    </source>
</evidence>
<keyword evidence="3" id="KW-0812">Transmembrane</keyword>
<feature type="region of interest" description="Disordered" evidence="2">
    <location>
        <begin position="118"/>
        <end position="167"/>
    </location>
</feature>